<accession>A0A240EM12</accession>
<reference evidence="2" key="1">
    <citation type="submission" date="2016-06" db="EMBL/GenBank/DDBJ databases">
        <authorList>
            <person name="Rodrigo-Torres L."/>
            <person name="Arahal R.D."/>
            <person name="Lucena T."/>
        </authorList>
    </citation>
    <scope>NUCLEOTIDE SEQUENCE [LARGE SCALE GENOMIC DNA]</scope>
    <source>
        <strain evidence="2">CECT8203</strain>
    </source>
</reference>
<sequence length="103" mass="11337">MIVSRFDTGVLQKGTGYCRQTKVDRRDNTHSTPLRMAKGTVSLAVVDRGTSPSIPFVIHSFPIVYTTISQWGAGFLLFSEDGKEWVADVYPAESGSIIGIMRI</sequence>
<gene>
    <name evidence="1" type="ORF">VTH8203_03304</name>
</gene>
<dbReference type="EMBL" id="OANU01000065">
    <property type="protein sequence ID" value="SNX49656.1"/>
    <property type="molecule type" value="Genomic_DNA"/>
</dbReference>
<protein>
    <submittedName>
        <fullName evidence="1">Uncharacterized protein</fullName>
    </submittedName>
</protein>
<keyword evidence="2" id="KW-1185">Reference proteome</keyword>
<organism evidence="1 2">
    <name type="scientific">Vibrio thalassae</name>
    <dbReference type="NCBI Taxonomy" id="1243014"/>
    <lineage>
        <taxon>Bacteria</taxon>
        <taxon>Pseudomonadati</taxon>
        <taxon>Pseudomonadota</taxon>
        <taxon>Gammaproteobacteria</taxon>
        <taxon>Vibrionales</taxon>
        <taxon>Vibrionaceae</taxon>
        <taxon>Vibrio</taxon>
    </lineage>
</organism>
<evidence type="ECO:0000313" key="1">
    <source>
        <dbReference type="EMBL" id="SNX49656.1"/>
    </source>
</evidence>
<dbReference type="Proteomes" id="UP000219336">
    <property type="component" value="Unassembled WGS sequence"/>
</dbReference>
<dbReference type="AlphaFoldDB" id="A0A240EM12"/>
<evidence type="ECO:0000313" key="2">
    <source>
        <dbReference type="Proteomes" id="UP000219336"/>
    </source>
</evidence>
<name>A0A240EM12_9VIBR</name>
<proteinExistence type="predicted"/>